<accession>A0AAV0ECG1</accession>
<protein>
    <submittedName>
        <fullName evidence="1">Uncharacterized protein</fullName>
    </submittedName>
</protein>
<organism evidence="1 2">
    <name type="scientific">Cuscuta epithymum</name>
    <dbReference type="NCBI Taxonomy" id="186058"/>
    <lineage>
        <taxon>Eukaryota</taxon>
        <taxon>Viridiplantae</taxon>
        <taxon>Streptophyta</taxon>
        <taxon>Embryophyta</taxon>
        <taxon>Tracheophyta</taxon>
        <taxon>Spermatophyta</taxon>
        <taxon>Magnoliopsida</taxon>
        <taxon>eudicotyledons</taxon>
        <taxon>Gunneridae</taxon>
        <taxon>Pentapetalae</taxon>
        <taxon>asterids</taxon>
        <taxon>lamiids</taxon>
        <taxon>Solanales</taxon>
        <taxon>Convolvulaceae</taxon>
        <taxon>Cuscuteae</taxon>
        <taxon>Cuscuta</taxon>
        <taxon>Cuscuta subgen. Cuscuta</taxon>
    </lineage>
</organism>
<dbReference type="AlphaFoldDB" id="A0AAV0ECG1"/>
<gene>
    <name evidence="1" type="ORF">CEPIT_LOCUS22297</name>
</gene>
<reference evidence="1" key="1">
    <citation type="submission" date="2022-07" db="EMBL/GenBank/DDBJ databases">
        <authorList>
            <person name="Macas J."/>
            <person name="Novak P."/>
            <person name="Neumann P."/>
        </authorList>
    </citation>
    <scope>NUCLEOTIDE SEQUENCE</scope>
</reference>
<dbReference type="EMBL" id="CAMAPF010000905">
    <property type="protein sequence ID" value="CAH9118447.1"/>
    <property type="molecule type" value="Genomic_DNA"/>
</dbReference>
<evidence type="ECO:0000313" key="1">
    <source>
        <dbReference type="EMBL" id="CAH9118447.1"/>
    </source>
</evidence>
<dbReference type="PANTHER" id="PTHR10775:SF170">
    <property type="entry name" value="TRANSPOSASE-ASSOCIATED DOMAIN-CONTAINING PROTEIN-RELATED"/>
    <property type="match status" value="1"/>
</dbReference>
<keyword evidence="2" id="KW-1185">Reference proteome</keyword>
<proteinExistence type="predicted"/>
<dbReference type="Proteomes" id="UP001152523">
    <property type="component" value="Unassembled WGS sequence"/>
</dbReference>
<name>A0AAV0ECG1_9ASTE</name>
<dbReference type="PANTHER" id="PTHR10775">
    <property type="entry name" value="OS08G0208400 PROTEIN"/>
    <property type="match status" value="1"/>
</dbReference>
<evidence type="ECO:0000313" key="2">
    <source>
        <dbReference type="Proteomes" id="UP001152523"/>
    </source>
</evidence>
<sequence length="163" mass="18782">MEECEGSTGLGNFSDPESYETRADKFFDLLKESERKVYPNSKYSKLSCLVHLFHLKCLNGWSNKSFTMLLEFLQDLLPDQNLMPKTTYQVKKLLGDLGLGYEKIHACPNDCMLFWDDTEKENECSICGQSRWLASTDNTGEIVNAQNKKAAKILRWFPLKPRL</sequence>
<comment type="caution">
    <text evidence="1">The sequence shown here is derived from an EMBL/GenBank/DDBJ whole genome shotgun (WGS) entry which is preliminary data.</text>
</comment>